<feature type="domain" description="HTH gntR-type" evidence="6">
    <location>
        <begin position="54"/>
        <end position="122"/>
    </location>
</feature>
<dbReference type="InterPro" id="IPR000524">
    <property type="entry name" value="Tscrpt_reg_HTH_GntR"/>
</dbReference>
<protein>
    <submittedName>
        <fullName evidence="7">PLP-dependent aminotransferase family protein</fullName>
    </submittedName>
</protein>
<dbReference type="OrthoDB" id="9802328at2"/>
<evidence type="ECO:0000256" key="1">
    <source>
        <dbReference type="ARBA" id="ARBA00005384"/>
    </source>
</evidence>
<dbReference type="Pfam" id="PF00155">
    <property type="entry name" value="Aminotran_1_2"/>
    <property type="match status" value="1"/>
</dbReference>
<organism evidence="7 8">
    <name type="scientific">Siculibacillus lacustris</name>
    <dbReference type="NCBI Taxonomy" id="1549641"/>
    <lineage>
        <taxon>Bacteria</taxon>
        <taxon>Pseudomonadati</taxon>
        <taxon>Pseudomonadota</taxon>
        <taxon>Alphaproteobacteria</taxon>
        <taxon>Hyphomicrobiales</taxon>
        <taxon>Ancalomicrobiaceae</taxon>
        <taxon>Siculibacillus</taxon>
    </lineage>
</organism>
<dbReference type="CDD" id="cd00609">
    <property type="entry name" value="AAT_like"/>
    <property type="match status" value="1"/>
</dbReference>
<proteinExistence type="inferred from homology"/>
<dbReference type="InterPro" id="IPR015421">
    <property type="entry name" value="PyrdxlP-dep_Trfase_major"/>
</dbReference>
<dbReference type="PROSITE" id="PS50949">
    <property type="entry name" value="HTH_GNTR"/>
    <property type="match status" value="1"/>
</dbReference>
<dbReference type="GO" id="GO:0003700">
    <property type="term" value="F:DNA-binding transcription factor activity"/>
    <property type="evidence" value="ECO:0007669"/>
    <property type="project" value="InterPro"/>
</dbReference>
<sequence>MFPPSCVLAPNDLAVTLNCPIYDGTIKGRFRRFVELLSQSNERTHALADLARRATRTDRIVEQLSARLQAGVWRMGERLPSVRQAAAENGVSKNTMAEAYDRLVARGLLEARIGSGYYVAQAARIAPPAVLSHVSEAVDLVSLLREQLDQHYEVRPGDGRLPPAWMEGSELRRSFLPQRGESADAVEFGYGSSRGYAPLRERIRVMLLERSIDVQSEGVLLTHGANHALDLIIRQYVAPGDVVFVDEPGYYPLFAKLALAKAQIVGIPRRPNGPDLDALTNALAIHRPTLFFTQSQAHNPTGGMLTPAVAFGLLQAAARSGFRIVEDDVFADILPNTATRLAALDGLQRVLYVGAFSKTLSASLRSGYVAADPETIAALCDLKMVTTVATSDFVERFVFGLIQGGHYLRHLRRLRSRLEEARRQSVAALEGLGLTVEGRAETGFYLWAELPPHIDELELCRAAAARSIFLAPGDVFHPTRSADRRPALRINVAYGADPRFDDFLRTALSAGPPIERSLLP</sequence>
<dbReference type="SMART" id="SM00345">
    <property type="entry name" value="HTH_GNTR"/>
    <property type="match status" value="1"/>
</dbReference>
<dbReference type="PANTHER" id="PTHR46577">
    <property type="entry name" value="HTH-TYPE TRANSCRIPTIONAL REGULATORY PROTEIN GABR"/>
    <property type="match status" value="1"/>
</dbReference>
<dbReference type="CDD" id="cd07377">
    <property type="entry name" value="WHTH_GntR"/>
    <property type="match status" value="1"/>
</dbReference>
<dbReference type="EMBL" id="SJFN01000018">
    <property type="protein sequence ID" value="TBW36796.1"/>
    <property type="molecule type" value="Genomic_DNA"/>
</dbReference>
<gene>
    <name evidence="7" type="ORF">EYW49_13225</name>
</gene>
<evidence type="ECO:0000259" key="6">
    <source>
        <dbReference type="PROSITE" id="PS50949"/>
    </source>
</evidence>
<keyword evidence="3" id="KW-0805">Transcription regulation</keyword>
<reference evidence="7 8" key="1">
    <citation type="submission" date="2019-02" db="EMBL/GenBank/DDBJ databases">
        <title>Siculibacillus lacustris gen. nov., sp. nov., a new rosette-forming bacterium isolated from a freshwater crater lake (Lake St. Ana, Romania).</title>
        <authorList>
            <person name="Felfoldi T."/>
            <person name="Marton Z."/>
            <person name="Szabo A."/>
            <person name="Mentes A."/>
            <person name="Boka K."/>
            <person name="Marialigeti K."/>
            <person name="Mathe I."/>
            <person name="Koncz M."/>
            <person name="Schumann P."/>
            <person name="Toth E."/>
        </authorList>
    </citation>
    <scope>NUCLEOTIDE SEQUENCE [LARGE SCALE GENOMIC DNA]</scope>
    <source>
        <strain evidence="7 8">SA-279</strain>
    </source>
</reference>
<evidence type="ECO:0000313" key="7">
    <source>
        <dbReference type="EMBL" id="TBW36796.1"/>
    </source>
</evidence>
<dbReference type="GO" id="GO:0003677">
    <property type="term" value="F:DNA binding"/>
    <property type="evidence" value="ECO:0007669"/>
    <property type="project" value="UniProtKB-KW"/>
</dbReference>
<evidence type="ECO:0000256" key="4">
    <source>
        <dbReference type="ARBA" id="ARBA00023125"/>
    </source>
</evidence>
<evidence type="ECO:0000313" key="8">
    <source>
        <dbReference type="Proteomes" id="UP000292781"/>
    </source>
</evidence>
<keyword evidence="2" id="KW-0663">Pyridoxal phosphate</keyword>
<dbReference type="InterPro" id="IPR036390">
    <property type="entry name" value="WH_DNA-bd_sf"/>
</dbReference>
<keyword evidence="5" id="KW-0804">Transcription</keyword>
<keyword evidence="8" id="KW-1185">Reference proteome</keyword>
<dbReference type="Gene3D" id="1.10.10.10">
    <property type="entry name" value="Winged helix-like DNA-binding domain superfamily/Winged helix DNA-binding domain"/>
    <property type="match status" value="1"/>
</dbReference>
<dbReference type="GO" id="GO:0008483">
    <property type="term" value="F:transaminase activity"/>
    <property type="evidence" value="ECO:0007669"/>
    <property type="project" value="UniProtKB-KW"/>
</dbReference>
<accession>A0A4Q9VMJ7</accession>
<dbReference type="GO" id="GO:0030170">
    <property type="term" value="F:pyridoxal phosphate binding"/>
    <property type="evidence" value="ECO:0007669"/>
    <property type="project" value="InterPro"/>
</dbReference>
<dbReference type="Gene3D" id="3.40.640.10">
    <property type="entry name" value="Type I PLP-dependent aspartate aminotransferase-like (Major domain)"/>
    <property type="match status" value="1"/>
</dbReference>
<name>A0A4Q9VMJ7_9HYPH</name>
<dbReference type="Proteomes" id="UP000292781">
    <property type="component" value="Unassembled WGS sequence"/>
</dbReference>
<evidence type="ECO:0000256" key="5">
    <source>
        <dbReference type="ARBA" id="ARBA00023163"/>
    </source>
</evidence>
<dbReference type="InterPro" id="IPR051446">
    <property type="entry name" value="HTH_trans_reg/aminotransferase"/>
</dbReference>
<dbReference type="Pfam" id="PF00392">
    <property type="entry name" value="GntR"/>
    <property type="match status" value="1"/>
</dbReference>
<dbReference type="InterPro" id="IPR004839">
    <property type="entry name" value="Aminotransferase_I/II_large"/>
</dbReference>
<dbReference type="PANTHER" id="PTHR46577:SF2">
    <property type="entry name" value="TRANSCRIPTIONAL REGULATORY PROTEIN"/>
    <property type="match status" value="1"/>
</dbReference>
<comment type="caution">
    <text evidence="7">The sequence shown here is derived from an EMBL/GenBank/DDBJ whole genome shotgun (WGS) entry which is preliminary data.</text>
</comment>
<dbReference type="InterPro" id="IPR015424">
    <property type="entry name" value="PyrdxlP-dep_Trfase"/>
</dbReference>
<dbReference type="InterPro" id="IPR036388">
    <property type="entry name" value="WH-like_DNA-bd_sf"/>
</dbReference>
<dbReference type="SUPFAM" id="SSF46785">
    <property type="entry name" value="Winged helix' DNA-binding domain"/>
    <property type="match status" value="1"/>
</dbReference>
<comment type="similarity">
    <text evidence="1">In the C-terminal section; belongs to the class-I pyridoxal-phosphate-dependent aminotransferase family.</text>
</comment>
<dbReference type="AlphaFoldDB" id="A0A4Q9VMJ7"/>
<keyword evidence="7" id="KW-0032">Aminotransferase</keyword>
<keyword evidence="4" id="KW-0238">DNA-binding</keyword>
<keyword evidence="7" id="KW-0808">Transferase</keyword>
<dbReference type="SUPFAM" id="SSF53383">
    <property type="entry name" value="PLP-dependent transferases"/>
    <property type="match status" value="1"/>
</dbReference>
<evidence type="ECO:0000256" key="3">
    <source>
        <dbReference type="ARBA" id="ARBA00023015"/>
    </source>
</evidence>
<evidence type="ECO:0000256" key="2">
    <source>
        <dbReference type="ARBA" id="ARBA00022898"/>
    </source>
</evidence>